<dbReference type="Proteomes" id="UP000295293">
    <property type="component" value="Unassembled WGS sequence"/>
</dbReference>
<feature type="non-terminal residue" evidence="3">
    <location>
        <position position="923"/>
    </location>
</feature>
<name>A0A4R6YM34_9GAMM</name>
<gene>
    <name evidence="3" type="ORF">DFR29_12270</name>
</gene>
<dbReference type="InterPro" id="IPR047589">
    <property type="entry name" value="DUF11_rpt"/>
</dbReference>
<organism evidence="3 4">
    <name type="scientific">Tahibacter aquaticus</name>
    <dbReference type="NCBI Taxonomy" id="520092"/>
    <lineage>
        <taxon>Bacteria</taxon>
        <taxon>Pseudomonadati</taxon>
        <taxon>Pseudomonadota</taxon>
        <taxon>Gammaproteobacteria</taxon>
        <taxon>Lysobacterales</taxon>
        <taxon>Rhodanobacteraceae</taxon>
        <taxon>Tahibacter</taxon>
    </lineage>
</organism>
<keyword evidence="4" id="KW-1185">Reference proteome</keyword>
<evidence type="ECO:0000313" key="3">
    <source>
        <dbReference type="EMBL" id="TDR38270.1"/>
    </source>
</evidence>
<dbReference type="EMBL" id="SNZH01000022">
    <property type="protein sequence ID" value="TDR38270.1"/>
    <property type="molecule type" value="Genomic_DNA"/>
</dbReference>
<protein>
    <submittedName>
        <fullName evidence="3">Uncharacterized protein</fullName>
    </submittedName>
</protein>
<dbReference type="InterPro" id="IPR001434">
    <property type="entry name" value="OmcB-like_DUF11"/>
</dbReference>
<reference evidence="3 4" key="1">
    <citation type="submission" date="2019-03" db="EMBL/GenBank/DDBJ databases">
        <title>Genomic Encyclopedia of Type Strains, Phase IV (KMG-IV): sequencing the most valuable type-strain genomes for metagenomic binning, comparative biology and taxonomic classification.</title>
        <authorList>
            <person name="Goeker M."/>
        </authorList>
    </citation>
    <scope>NUCLEOTIDE SEQUENCE [LARGE SCALE GENOMIC DNA]</scope>
    <source>
        <strain evidence="3 4">DSM 21667</strain>
    </source>
</reference>
<evidence type="ECO:0000259" key="2">
    <source>
        <dbReference type="Pfam" id="PF20009"/>
    </source>
</evidence>
<dbReference type="InterPro" id="IPR045474">
    <property type="entry name" value="GEVED"/>
</dbReference>
<evidence type="ECO:0000313" key="4">
    <source>
        <dbReference type="Proteomes" id="UP000295293"/>
    </source>
</evidence>
<feature type="domain" description="GEVED" evidence="2">
    <location>
        <begin position="380"/>
        <end position="459"/>
    </location>
</feature>
<sequence>MSKRSGKFFGTWFDRQFRSMLGQADLPISLPVIAARYRVRLLSWLMVVLGATAALLAPAAQAQVIPIPVGTSCGNLATAESGGSFGTLAAGPPFTRDLQIPPGGAYAYGGAAANALVPEARYVVTSQVNSAPLHPSTAHWHNLPGHAGGAPDPGSTTDGYLAVNGSTAVGVFYRQDISLVANQNYRLSMFAINAINLVGYNGTWPNLRIRLVRASDNAVIGFSDTGAMPDKEGAFVGPSDWSQATIDVNSGAATAFRLEVLNLTTSLGDNDFAIDDVTIAPLLQAGCPIDFGDAPDTGAGTAQGNYQSLLADNGARHGLVAGLFLGTTATAELDALQNATATGDTGDDGATVPANLTPVIGNTFSFPVTVSNTTGTNAFVVAYIDWNSDGDFVDAGEQSGTLTYASGAGATSQNASFTIPSIVVGGPTFVRVRLGRSAVNVTSPIGIAADGGEVEDYRIVLANRVTLNKVVVPAADAGRFNLQVNGSAVATNVGNGGSGNVAIATAGSTVTIAELAGTPSPGLGNYTTTLACTGATVTPVAGNQSGTFTMPGADVNCTFTNTRTPRTVTVVKALVPTADPGRFDLQINAATVASNVGNGGSGSNAAVTPGTTVTVAELVGTPNPGLANYTTTLNCPGATVTPGAGNRSGSFTMPDANVTCTFTNTRIPRTVTVVKALSPVADAGRFNLQINAATVASNVGNGGSGSNAAVTPGTTVTVAELAGTPNTGLANYTTTLNCPGATVTPGAGNQSGSFTMPDANVTCTFTNTRIPRTVTLNKTLSPAADAGRFDLQVNGSTVATNVGNGGTGSATTVVPGTTVTIAELAGTPSVGLSGYATALACTGATVVPAAGNQSGTFTMPDADVSCTFTNTSIVNLAVTKTATPTGSYLPGQPLNYSIVVTNNGPGAASSIAVSDTVPASVTV</sequence>
<dbReference type="Pfam" id="PF20009">
    <property type="entry name" value="GEVED"/>
    <property type="match status" value="1"/>
</dbReference>
<comment type="caution">
    <text evidence="3">The sequence shown here is derived from an EMBL/GenBank/DDBJ whole genome shotgun (WGS) entry which is preliminary data.</text>
</comment>
<evidence type="ECO:0000259" key="1">
    <source>
        <dbReference type="Pfam" id="PF01345"/>
    </source>
</evidence>
<dbReference type="NCBIfam" id="TIGR01451">
    <property type="entry name" value="B_ant_repeat"/>
    <property type="match status" value="1"/>
</dbReference>
<accession>A0A4R6YM34</accession>
<dbReference type="Pfam" id="PF01345">
    <property type="entry name" value="DUF11"/>
    <property type="match status" value="1"/>
</dbReference>
<proteinExistence type="predicted"/>
<feature type="domain" description="DUF11" evidence="1">
    <location>
        <begin position="876"/>
        <end position="922"/>
    </location>
</feature>
<dbReference type="Gene3D" id="2.60.120.260">
    <property type="entry name" value="Galactose-binding domain-like"/>
    <property type="match status" value="1"/>
</dbReference>
<dbReference type="AlphaFoldDB" id="A0A4R6YM34"/>